<keyword evidence="7" id="KW-0812">Transmembrane</keyword>
<dbReference type="Gene3D" id="1.20.120.50">
    <property type="entry name" value="Hemerythrin-like"/>
    <property type="match status" value="1"/>
</dbReference>
<evidence type="ECO:0000256" key="1">
    <source>
        <dbReference type="ARBA" id="ARBA00010587"/>
    </source>
</evidence>
<dbReference type="GO" id="GO:0007165">
    <property type="term" value="P:signal transduction"/>
    <property type="evidence" value="ECO:0007669"/>
    <property type="project" value="UniProtKB-KW"/>
</dbReference>
<organism evidence="9 10">
    <name type="scientific">Candidatus Kryptonium thompsonii</name>
    <dbReference type="NCBI Taxonomy" id="1633631"/>
    <lineage>
        <taxon>Bacteria</taxon>
        <taxon>Pseudomonadati</taxon>
        <taxon>Candidatus Kryptoniota</taxon>
        <taxon>Candidatus Kryptonium</taxon>
    </lineage>
</organism>
<keyword evidence="4 5" id="KW-0807">Transducer</keyword>
<dbReference type="Gene3D" id="1.10.287.950">
    <property type="entry name" value="Methyl-accepting chemotaxis protein"/>
    <property type="match status" value="1"/>
</dbReference>
<keyword evidence="7" id="KW-0472">Membrane</keyword>
<sequence>MIFIVKITGKFFNPVKALMRRMDFKRRILFIGGVFILPILVTIYQLNIRWQADIAFTRQELKGTECLSPFLTLIQHVQQHRGLAQGFLSGDASFGTTMQQKQLEIADDLRAIDTVMAKYGDEFKLKDKWDAIKQEWQTLQSQVERLSRTESFQRHTELIKRILSLRQDIADASSLSLDPEIDTYYLMLAVVQHLPDVAEQMGQARAEGTGALADRKLNTEERMKLTIFYELASQQKWRALAGLERAMNYNAQLKNRIEQAVHMAQEKIDAFLNLLNERILQSTQLNLSPQEYFTAATTAIDASFDLTKTLSVELNSLLNDRIQKLAHKWIVLIVVVIVLVALAFVLFIGFYTATTEGIQQAISNAHKLSDEVFPELAAALQHLAQGDLSHRVSVAIERVVLSKLDKIDNTEEGQLLRAAAQLADSAQIIVDSYNTSLNQLAQLITEVSQVIGRLSEVSAQMVTATQQVSDAITQISSATHQSAQGATEQATAIAHIRTAFEQLNKAVESIASGAYEQAELVNKLSNASNRIKQTLSSFTQVVSTGVSAAFEAQQVASSNSQRLKQMLSAMEAIRNAVEIARQQVEGMNRSMADIGEIVNTIADIADQTNLLALNAAIEAARAGEQGRGFSVVADEVRKLAERSAQATKEIANLIANIREGAKESVNAMEVTYKQVTESAAAVGEAKQALENIIEAVRKVQEQSGKLEEAKEEISQALEQVFGVVQSLSAIAERNASATEELATSTADMNEQIRSVALVSEQTSAAMEEISASTEEVSAQVSQLVENIETILADGQRIMALISQFKLGVSGKTRTLPKVVWDKTVEVGEATIDNQHRLLYDAINRLGEAISKRDEVGLIDTATFLERYVQEHFRYEEGCFERWECPLAAQNKDAHEKFVKAFLLIKERMNSGELWNAALDLHKLCADWLPNHIRRIDRKCGEHALKLNRQTTQLVGNL</sequence>
<dbReference type="PROSITE" id="PS50111">
    <property type="entry name" value="CHEMOTAXIS_TRANSDUC_2"/>
    <property type="match status" value="1"/>
</dbReference>
<name>A0A0N7MQ73_9BACT</name>
<feature type="transmembrane region" description="Helical" evidence="7">
    <location>
        <begin position="28"/>
        <end position="48"/>
    </location>
</feature>
<accession>A0A0P1LNZ8</accession>
<evidence type="ECO:0000256" key="2">
    <source>
        <dbReference type="ARBA" id="ARBA00022723"/>
    </source>
</evidence>
<proteinExistence type="inferred from homology"/>
<evidence type="ECO:0000256" key="7">
    <source>
        <dbReference type="SAM" id="Phobius"/>
    </source>
</evidence>
<keyword evidence="6" id="KW-0175">Coiled coil</keyword>
<dbReference type="EMBL" id="FAOP01000003">
    <property type="protein sequence ID" value="CUU02901.1"/>
    <property type="molecule type" value="Genomic_DNA"/>
</dbReference>
<dbReference type="SUPFAM" id="SSF58104">
    <property type="entry name" value="Methyl-accepting chemotaxis protein (MCP) signaling domain"/>
    <property type="match status" value="2"/>
</dbReference>
<dbReference type="Proteomes" id="UP000182011">
    <property type="component" value="Unassembled WGS sequence"/>
</dbReference>
<evidence type="ECO:0000256" key="6">
    <source>
        <dbReference type="SAM" id="Coils"/>
    </source>
</evidence>
<dbReference type="CDD" id="cd11386">
    <property type="entry name" value="MCP_signal"/>
    <property type="match status" value="1"/>
</dbReference>
<dbReference type="InterPro" id="IPR012827">
    <property type="entry name" value="Hemerythrin_metal-bd"/>
</dbReference>
<dbReference type="AlphaFoldDB" id="A0A0N7MQ73"/>
<dbReference type="GO" id="GO:0046872">
    <property type="term" value="F:metal ion binding"/>
    <property type="evidence" value="ECO:0007669"/>
    <property type="project" value="UniProtKB-KW"/>
</dbReference>
<dbReference type="InterPro" id="IPR004089">
    <property type="entry name" value="MCPsignal_dom"/>
</dbReference>
<accession>A0A0P1LCL9</accession>
<dbReference type="SMART" id="SM00283">
    <property type="entry name" value="MA"/>
    <property type="match status" value="1"/>
</dbReference>
<feature type="coiled-coil region" evidence="6">
    <location>
        <begin position="682"/>
        <end position="719"/>
    </location>
</feature>
<dbReference type="Pfam" id="PF00015">
    <property type="entry name" value="MCPsignal"/>
    <property type="match status" value="1"/>
</dbReference>
<keyword evidence="7" id="KW-1133">Transmembrane helix</keyword>
<dbReference type="CDD" id="cd12107">
    <property type="entry name" value="Hemerythrin"/>
    <property type="match status" value="1"/>
</dbReference>
<dbReference type="InterPro" id="IPR012312">
    <property type="entry name" value="Hemerythrin-like"/>
</dbReference>
<dbReference type="OrthoDB" id="9816519at2"/>
<accession>A0A0P1LWQ6</accession>
<accession>A0A0P1LHB3</accession>
<accession>A0A0S4MVY9</accession>
<dbReference type="RefSeq" id="WP_075426520.1">
    <property type="nucleotide sequence ID" value="NZ_CZVJ01000012.1"/>
</dbReference>
<dbReference type="NCBIfam" id="TIGR02481">
    <property type="entry name" value="hemeryth_dom"/>
    <property type="match status" value="1"/>
</dbReference>
<accession>A0A0P1P879</accession>
<evidence type="ECO:0000313" key="10">
    <source>
        <dbReference type="Proteomes" id="UP000182011"/>
    </source>
</evidence>
<dbReference type="PANTHER" id="PTHR32089">
    <property type="entry name" value="METHYL-ACCEPTING CHEMOTAXIS PROTEIN MCPB"/>
    <property type="match status" value="1"/>
</dbReference>
<keyword evidence="2" id="KW-0479">Metal-binding</keyword>
<dbReference type="GO" id="GO:0016020">
    <property type="term" value="C:membrane"/>
    <property type="evidence" value="ECO:0007669"/>
    <property type="project" value="UniProtKB-SubCell"/>
</dbReference>
<dbReference type="InterPro" id="IPR013587">
    <property type="entry name" value="Nitrate/nitrite_sensing"/>
</dbReference>
<dbReference type="STRING" id="1633631.GCA_001442925_00634"/>
<dbReference type="Pfam" id="PF08376">
    <property type="entry name" value="NIT"/>
    <property type="match status" value="1"/>
</dbReference>
<dbReference type="InterPro" id="IPR035938">
    <property type="entry name" value="Hemerythrin-like_sf"/>
</dbReference>
<accession>A0A0N7MQ73</accession>
<comment type="similarity">
    <text evidence="1">Belongs to the hemerythrin family.</text>
</comment>
<evidence type="ECO:0000256" key="3">
    <source>
        <dbReference type="ARBA" id="ARBA00023004"/>
    </source>
</evidence>
<evidence type="ECO:0000259" key="8">
    <source>
        <dbReference type="PROSITE" id="PS50111"/>
    </source>
</evidence>
<dbReference type="SUPFAM" id="SSF47188">
    <property type="entry name" value="Hemerythrin-like"/>
    <property type="match status" value="1"/>
</dbReference>
<evidence type="ECO:0000313" key="9">
    <source>
        <dbReference type="EMBL" id="CUU02901.1"/>
    </source>
</evidence>
<accession>A0A0P1LEP8</accession>
<keyword evidence="3" id="KW-0408">Iron</keyword>
<dbReference type="Pfam" id="PF01814">
    <property type="entry name" value="Hemerythrin"/>
    <property type="match status" value="1"/>
</dbReference>
<reference evidence="9 10" key="1">
    <citation type="submission" date="2015-11" db="EMBL/GenBank/DDBJ databases">
        <authorList>
            <person name="Zhang Y."/>
            <person name="Guo Z."/>
        </authorList>
    </citation>
    <scope>NUCLEOTIDE SEQUENCE [LARGE SCALE GENOMIC DNA]</scope>
    <source>
        <strain evidence="9">JGI-4</strain>
    </source>
</reference>
<feature type="domain" description="Methyl-accepting transducer" evidence="8">
    <location>
        <begin position="464"/>
        <end position="728"/>
    </location>
</feature>
<feature type="transmembrane region" description="Helical" evidence="7">
    <location>
        <begin position="329"/>
        <end position="351"/>
    </location>
</feature>
<gene>
    <name evidence="9" type="ORF">JGI4_00634</name>
</gene>
<dbReference type="PANTHER" id="PTHR32089:SF112">
    <property type="entry name" value="LYSOZYME-LIKE PROTEIN-RELATED"/>
    <property type="match status" value="1"/>
</dbReference>
<protein>
    <submittedName>
        <fullName evidence="9">Hemerythrin-like metal-binding domain protein</fullName>
    </submittedName>
</protein>
<evidence type="ECO:0000256" key="4">
    <source>
        <dbReference type="ARBA" id="ARBA00023224"/>
    </source>
</evidence>
<feature type="coiled-coil region" evidence="6">
    <location>
        <begin position="563"/>
        <end position="590"/>
    </location>
</feature>
<evidence type="ECO:0000256" key="5">
    <source>
        <dbReference type="PROSITE-ProRule" id="PRU00284"/>
    </source>
</evidence>